<accession>A0A3E1NI39</accession>
<dbReference type="AlphaFoldDB" id="A0A3E1NI39"/>
<dbReference type="SUPFAM" id="SSF52833">
    <property type="entry name" value="Thioredoxin-like"/>
    <property type="match status" value="1"/>
</dbReference>
<dbReference type="InterPro" id="IPR000866">
    <property type="entry name" value="AhpC/TSA"/>
</dbReference>
<dbReference type="Proteomes" id="UP000261284">
    <property type="component" value="Unassembled WGS sequence"/>
</dbReference>
<dbReference type="Gene3D" id="3.40.30.10">
    <property type="entry name" value="Glutaredoxin"/>
    <property type="match status" value="1"/>
</dbReference>
<dbReference type="InterPro" id="IPR050553">
    <property type="entry name" value="Thioredoxin_ResA/DsbE_sf"/>
</dbReference>
<dbReference type="PANTHER" id="PTHR42852">
    <property type="entry name" value="THIOL:DISULFIDE INTERCHANGE PROTEIN DSBE"/>
    <property type="match status" value="1"/>
</dbReference>
<sequence length="255" mass="28523">MIILVSAKLTDMKNIAILLAVLYCLPASAQDSITRAVVPQTSVKKHVTLDENSIVRDSAGNRYDYDAWHNLYITGKYRMITKRDVPGEYFLVKLSQEELDRRAESMPKPRETPWFTTGAPVDAFKIKDINGHTFSLKDMQGKVVVLNFFFVDCAPCRQEIPDLNTLVSSYSNNSDVVFLAVALDDKYRLKDFLKENPFSYPVAADGRWLTEKTGITSFPTHVVIGKDGNVLFHTAGGGPGVFHWLKKSIIQATGS</sequence>
<dbReference type="InterPro" id="IPR036249">
    <property type="entry name" value="Thioredoxin-like_sf"/>
</dbReference>
<dbReference type="GO" id="GO:0016491">
    <property type="term" value="F:oxidoreductase activity"/>
    <property type="evidence" value="ECO:0007669"/>
    <property type="project" value="InterPro"/>
</dbReference>
<keyword evidence="1" id="KW-0732">Signal</keyword>
<feature type="signal peptide" evidence="1">
    <location>
        <begin position="1"/>
        <end position="29"/>
    </location>
</feature>
<keyword evidence="4" id="KW-1185">Reference proteome</keyword>
<dbReference type="CDD" id="cd02966">
    <property type="entry name" value="TlpA_like_family"/>
    <property type="match status" value="1"/>
</dbReference>
<gene>
    <name evidence="3" type="ORF">DXN05_15640</name>
</gene>
<reference evidence="3 4" key="1">
    <citation type="submission" date="2018-08" db="EMBL/GenBank/DDBJ databases">
        <title>Chitinophagaceae sp. K23C18032701, a novel bacterium isolated from forest soil.</title>
        <authorList>
            <person name="Wang C."/>
        </authorList>
    </citation>
    <scope>NUCLEOTIDE SEQUENCE [LARGE SCALE GENOMIC DNA]</scope>
    <source>
        <strain evidence="3 4">K23C18032701</strain>
    </source>
</reference>
<feature type="domain" description="Thioredoxin" evidence="2">
    <location>
        <begin position="115"/>
        <end position="255"/>
    </location>
</feature>
<feature type="chain" id="PRO_5017543105" evidence="1">
    <location>
        <begin position="30"/>
        <end position="255"/>
    </location>
</feature>
<dbReference type="InterPro" id="IPR013766">
    <property type="entry name" value="Thioredoxin_domain"/>
</dbReference>
<protein>
    <submittedName>
        <fullName evidence="3">TlpA family protein disulfide reductase</fullName>
    </submittedName>
</protein>
<dbReference type="Pfam" id="PF00578">
    <property type="entry name" value="AhpC-TSA"/>
    <property type="match status" value="1"/>
</dbReference>
<evidence type="ECO:0000313" key="3">
    <source>
        <dbReference type="EMBL" id="RFM27448.1"/>
    </source>
</evidence>
<dbReference type="GO" id="GO:0016209">
    <property type="term" value="F:antioxidant activity"/>
    <property type="evidence" value="ECO:0007669"/>
    <property type="project" value="InterPro"/>
</dbReference>
<dbReference type="EMBL" id="QTJU01000005">
    <property type="protein sequence ID" value="RFM27448.1"/>
    <property type="molecule type" value="Genomic_DNA"/>
</dbReference>
<evidence type="ECO:0000259" key="2">
    <source>
        <dbReference type="PROSITE" id="PS51352"/>
    </source>
</evidence>
<proteinExistence type="predicted"/>
<organism evidence="3 4">
    <name type="scientific">Deminuibacter soli</name>
    <dbReference type="NCBI Taxonomy" id="2291815"/>
    <lineage>
        <taxon>Bacteria</taxon>
        <taxon>Pseudomonadati</taxon>
        <taxon>Bacteroidota</taxon>
        <taxon>Chitinophagia</taxon>
        <taxon>Chitinophagales</taxon>
        <taxon>Chitinophagaceae</taxon>
        <taxon>Deminuibacter</taxon>
    </lineage>
</organism>
<name>A0A3E1NI39_9BACT</name>
<evidence type="ECO:0000256" key="1">
    <source>
        <dbReference type="SAM" id="SignalP"/>
    </source>
</evidence>
<dbReference type="PROSITE" id="PS51352">
    <property type="entry name" value="THIOREDOXIN_2"/>
    <property type="match status" value="1"/>
</dbReference>
<dbReference type="PANTHER" id="PTHR42852:SF17">
    <property type="entry name" value="THIOREDOXIN-LIKE PROTEIN HI_1115"/>
    <property type="match status" value="1"/>
</dbReference>
<evidence type="ECO:0000313" key="4">
    <source>
        <dbReference type="Proteomes" id="UP000261284"/>
    </source>
</evidence>
<comment type="caution">
    <text evidence="3">The sequence shown here is derived from an EMBL/GenBank/DDBJ whole genome shotgun (WGS) entry which is preliminary data.</text>
</comment>